<dbReference type="AlphaFoldDB" id="A0A327W7Y3"/>
<dbReference type="SUPFAM" id="SSF56925">
    <property type="entry name" value="OMPA-like"/>
    <property type="match status" value="1"/>
</dbReference>
<reference evidence="2 3" key="1">
    <citation type="submission" date="2018-06" db="EMBL/GenBank/DDBJ databases">
        <title>Genomic Encyclopedia of Archaeal and Bacterial Type Strains, Phase II (KMG-II): from individual species to whole genera.</title>
        <authorList>
            <person name="Goeker M."/>
        </authorList>
    </citation>
    <scope>NUCLEOTIDE SEQUENCE [LARGE SCALE GENOMIC DNA]</scope>
    <source>
        <strain evidence="2 3">DSM 29821</strain>
    </source>
</reference>
<evidence type="ECO:0000313" key="3">
    <source>
        <dbReference type="Proteomes" id="UP000249819"/>
    </source>
</evidence>
<accession>A0A327W7Y3</accession>
<sequence length="197" mass="22423">MTGLTASKKIFLLTAILVCTSIAAFCQDTTNVKYRYQHELGIDIANILTFLKKNQQSYMINYKWHYRHNKAARVGINLELSNEKSEGLYPDVRLGHQWGHVIDDWLLYGGADASVAYSKSNTTGISVWRFGVSPVVGLQYYFGRHISLATEISLNSYYYKPNDPKSFDPDANNPYYRVKIGSVGMLMISYHFGKVKK</sequence>
<dbReference type="InterPro" id="IPR011250">
    <property type="entry name" value="OMP/PagP_B-barrel"/>
</dbReference>
<keyword evidence="3" id="KW-1185">Reference proteome</keyword>
<proteinExistence type="predicted"/>
<keyword evidence="1" id="KW-0732">Signal</keyword>
<organism evidence="2 3">
    <name type="scientific">Chitinophaga dinghuensis</name>
    <dbReference type="NCBI Taxonomy" id="1539050"/>
    <lineage>
        <taxon>Bacteria</taxon>
        <taxon>Pseudomonadati</taxon>
        <taxon>Bacteroidota</taxon>
        <taxon>Chitinophagia</taxon>
        <taxon>Chitinophagales</taxon>
        <taxon>Chitinophagaceae</taxon>
        <taxon>Chitinophaga</taxon>
    </lineage>
</organism>
<dbReference type="RefSeq" id="WP_111591008.1">
    <property type="nucleotide sequence ID" value="NZ_QLMA01000002.1"/>
</dbReference>
<evidence type="ECO:0000256" key="1">
    <source>
        <dbReference type="SAM" id="SignalP"/>
    </source>
</evidence>
<comment type="caution">
    <text evidence="2">The sequence shown here is derived from an EMBL/GenBank/DDBJ whole genome shotgun (WGS) entry which is preliminary data.</text>
</comment>
<evidence type="ECO:0000313" key="2">
    <source>
        <dbReference type="EMBL" id="RAJ85342.1"/>
    </source>
</evidence>
<dbReference type="Proteomes" id="UP000249819">
    <property type="component" value="Unassembled WGS sequence"/>
</dbReference>
<evidence type="ECO:0008006" key="4">
    <source>
        <dbReference type="Google" id="ProtNLM"/>
    </source>
</evidence>
<name>A0A327W7Y3_9BACT</name>
<gene>
    <name evidence="2" type="ORF">CLV59_10243</name>
</gene>
<dbReference type="EMBL" id="QLMA01000002">
    <property type="protein sequence ID" value="RAJ85342.1"/>
    <property type="molecule type" value="Genomic_DNA"/>
</dbReference>
<dbReference type="OrthoDB" id="668762at2"/>
<protein>
    <recommendedName>
        <fullName evidence="4">DUF3575 domain-containing protein</fullName>
    </recommendedName>
</protein>
<feature type="signal peptide" evidence="1">
    <location>
        <begin position="1"/>
        <end position="26"/>
    </location>
</feature>
<feature type="chain" id="PRO_5016393004" description="DUF3575 domain-containing protein" evidence="1">
    <location>
        <begin position="27"/>
        <end position="197"/>
    </location>
</feature>